<dbReference type="AlphaFoldDB" id="A0A0E0J4J1"/>
<organism evidence="2">
    <name type="scientific">Oryza nivara</name>
    <name type="common">Indian wild rice</name>
    <name type="synonym">Oryza sativa f. spontanea</name>
    <dbReference type="NCBI Taxonomy" id="4536"/>
    <lineage>
        <taxon>Eukaryota</taxon>
        <taxon>Viridiplantae</taxon>
        <taxon>Streptophyta</taxon>
        <taxon>Embryophyta</taxon>
        <taxon>Tracheophyta</taxon>
        <taxon>Spermatophyta</taxon>
        <taxon>Magnoliopsida</taxon>
        <taxon>Liliopsida</taxon>
        <taxon>Poales</taxon>
        <taxon>Poaceae</taxon>
        <taxon>BOP clade</taxon>
        <taxon>Oryzoideae</taxon>
        <taxon>Oryzeae</taxon>
        <taxon>Oryzinae</taxon>
        <taxon>Oryza</taxon>
    </lineage>
</organism>
<name>A0A0E0J4J1_ORYNI</name>
<feature type="region of interest" description="Disordered" evidence="1">
    <location>
        <begin position="1"/>
        <end position="73"/>
    </location>
</feature>
<protein>
    <submittedName>
        <fullName evidence="2">Uncharacterized protein</fullName>
    </submittedName>
</protein>
<evidence type="ECO:0000256" key="1">
    <source>
        <dbReference type="SAM" id="MobiDB-lite"/>
    </source>
</evidence>
<evidence type="ECO:0000313" key="2">
    <source>
        <dbReference type="EnsemblPlants" id="ONIVA11G20360.1"/>
    </source>
</evidence>
<feature type="compositionally biased region" description="Basic and acidic residues" evidence="1">
    <location>
        <begin position="1"/>
        <end position="21"/>
    </location>
</feature>
<keyword evidence="3" id="KW-1185">Reference proteome</keyword>
<dbReference type="Proteomes" id="UP000006591">
    <property type="component" value="Chromosome 11"/>
</dbReference>
<evidence type="ECO:0000313" key="3">
    <source>
        <dbReference type="Proteomes" id="UP000006591"/>
    </source>
</evidence>
<feature type="compositionally biased region" description="Polar residues" evidence="1">
    <location>
        <begin position="22"/>
        <end position="36"/>
    </location>
</feature>
<dbReference type="EnsemblPlants" id="ONIVA11G20360.1">
    <property type="protein sequence ID" value="ONIVA11G20360.1"/>
    <property type="gene ID" value="ONIVA11G20360"/>
</dbReference>
<sequence>MADTATPDRRPTPPRDHDKGSRPQSSPHASRSQGNQDPRVPRTRSGDGDGGEPAPKCGDGEGDGRFPSMRVRDGVVKPGGCSPVAISCLPAKLVSWSGGGGGTAGAYACDGVCVT</sequence>
<feature type="compositionally biased region" description="Basic and acidic residues" evidence="1">
    <location>
        <begin position="58"/>
        <end position="73"/>
    </location>
</feature>
<reference evidence="2" key="1">
    <citation type="submission" date="2015-04" db="UniProtKB">
        <authorList>
            <consortium name="EnsemblPlants"/>
        </authorList>
    </citation>
    <scope>IDENTIFICATION</scope>
    <source>
        <strain evidence="2">SL10</strain>
    </source>
</reference>
<dbReference type="Gramene" id="ONIVA11G20360.1">
    <property type="protein sequence ID" value="ONIVA11G20360.1"/>
    <property type="gene ID" value="ONIVA11G20360"/>
</dbReference>
<proteinExistence type="predicted"/>
<reference evidence="2" key="2">
    <citation type="submission" date="2018-04" db="EMBL/GenBank/DDBJ databases">
        <title>OnivRS2 (Oryza nivara Reference Sequence Version 2).</title>
        <authorList>
            <person name="Zhang J."/>
            <person name="Kudrna D."/>
            <person name="Lee S."/>
            <person name="Talag J."/>
            <person name="Rajasekar S."/>
            <person name="Welchert J."/>
            <person name="Hsing Y.-I."/>
            <person name="Wing R.A."/>
        </authorList>
    </citation>
    <scope>NUCLEOTIDE SEQUENCE [LARGE SCALE GENOMIC DNA]</scope>
    <source>
        <strain evidence="2">SL10</strain>
    </source>
</reference>
<dbReference type="HOGENOM" id="CLU_2112814_0_0_1"/>
<accession>A0A0E0J4J1</accession>